<feature type="domain" description="K Homology" evidence="5">
    <location>
        <begin position="151"/>
        <end position="198"/>
    </location>
</feature>
<sequence>MANLVIPGDKLSINNEVPLSLGPGVSCDPRSQEVRPVNAGLEVVSNTKKGQSLYVDYNSKRYLPSVGDYVIGLVTASFSDSYKVSLSSFSSSVVLSYMAFPNATKKNRPTLKVGDLCYARVCSAEKDLEAEIECVDSTTGKDAGFGILEGGAVVEVPLAFARELLFNNQYPFLPILAQNIEFEVAIGLNGKIWIKTANLSTTLACYRAIQKCCKRQPSEFKSTIKSEFKQFANLNV</sequence>
<evidence type="ECO:0000256" key="3">
    <source>
        <dbReference type="ARBA" id="ARBA00022835"/>
    </source>
</evidence>
<dbReference type="GO" id="GO:0003723">
    <property type="term" value="F:RNA binding"/>
    <property type="evidence" value="ECO:0007669"/>
    <property type="project" value="UniProtKB-KW"/>
</dbReference>
<evidence type="ECO:0000256" key="2">
    <source>
        <dbReference type="ARBA" id="ARBA00022490"/>
    </source>
</evidence>
<keyword evidence="8" id="KW-1185">Reference proteome</keyword>
<evidence type="ECO:0000256" key="1">
    <source>
        <dbReference type="ARBA" id="ARBA00004123"/>
    </source>
</evidence>
<dbReference type="Pfam" id="PF15985">
    <property type="entry name" value="KH_6"/>
    <property type="match status" value="1"/>
</dbReference>
<dbReference type="InParanoid" id="G8JNX4"/>
<evidence type="ECO:0000313" key="7">
    <source>
        <dbReference type="EMBL" id="AET37774.1"/>
    </source>
</evidence>
<dbReference type="GO" id="GO:0034475">
    <property type="term" value="P:U4 snRNA 3'-end processing"/>
    <property type="evidence" value="ECO:0007669"/>
    <property type="project" value="TreeGrafter"/>
</dbReference>
<comment type="subcellular location">
    <subcellularLocation>
        <location evidence="1">Nucleus</location>
    </subcellularLocation>
</comment>
<dbReference type="GO" id="GO:0071051">
    <property type="term" value="P:poly(A)-dependent snoRNA 3'-end processing"/>
    <property type="evidence" value="ECO:0007669"/>
    <property type="project" value="TreeGrafter"/>
</dbReference>
<dbReference type="InterPro" id="IPR026699">
    <property type="entry name" value="Exosome_RNA_bind1/RRP40/RRP4"/>
</dbReference>
<dbReference type="GO" id="GO:0000467">
    <property type="term" value="P:exonucleolytic trimming to generate mature 3'-end of 5.8S rRNA from tricistronic rRNA transcript (SSU-rRNA, 5.8S rRNA, LSU-rRNA)"/>
    <property type="evidence" value="ECO:0007669"/>
    <property type="project" value="EnsemblFungi"/>
</dbReference>
<keyword evidence="4" id="KW-0694">RNA-binding</keyword>
<dbReference type="GO" id="GO:0071038">
    <property type="term" value="P:TRAMP-dependent tRNA surveillance pathway"/>
    <property type="evidence" value="ECO:0007669"/>
    <property type="project" value="EnsemblFungi"/>
</dbReference>
<evidence type="ECO:0000256" key="4">
    <source>
        <dbReference type="ARBA" id="ARBA00022884"/>
    </source>
</evidence>
<dbReference type="Proteomes" id="UP000006790">
    <property type="component" value="Chromosome 2"/>
</dbReference>
<dbReference type="FunFam" id="2.40.50.140:FF:000127">
    <property type="entry name" value="Exosome complex component RRP40"/>
    <property type="match status" value="1"/>
</dbReference>
<dbReference type="SUPFAM" id="SSF54791">
    <property type="entry name" value="Eukaryotic type KH-domain (KH-domain type I)"/>
    <property type="match status" value="1"/>
</dbReference>
<dbReference type="FunCoup" id="G8JNX4">
    <property type="interactions" value="788"/>
</dbReference>
<dbReference type="OrthoDB" id="340500at2759"/>
<dbReference type="GO" id="GO:0030145">
    <property type="term" value="F:manganese ion binding"/>
    <property type="evidence" value="ECO:0007669"/>
    <property type="project" value="EnsemblFungi"/>
</dbReference>
<dbReference type="PANTHER" id="PTHR21321:SF1">
    <property type="entry name" value="EXOSOME COMPLEX COMPONENT RRP40"/>
    <property type="match status" value="1"/>
</dbReference>
<dbReference type="KEGG" id="erc:Ecym_2015"/>
<organism evidence="7 8">
    <name type="scientific">Eremothecium cymbalariae (strain CBS 270.75 / DBVPG 7215 / KCTC 17166 / NRRL Y-17582)</name>
    <name type="common">Yeast</name>
    <dbReference type="NCBI Taxonomy" id="931890"/>
    <lineage>
        <taxon>Eukaryota</taxon>
        <taxon>Fungi</taxon>
        <taxon>Dikarya</taxon>
        <taxon>Ascomycota</taxon>
        <taxon>Saccharomycotina</taxon>
        <taxon>Saccharomycetes</taxon>
        <taxon>Saccharomycetales</taxon>
        <taxon>Saccharomycetaceae</taxon>
        <taxon>Eremothecium</taxon>
    </lineage>
</organism>
<dbReference type="GeneID" id="11471766"/>
<dbReference type="AlphaFoldDB" id="G8JNX4"/>
<dbReference type="GO" id="GO:0000176">
    <property type="term" value="C:nuclear exosome (RNase complex)"/>
    <property type="evidence" value="ECO:0007669"/>
    <property type="project" value="EnsemblFungi"/>
</dbReference>
<dbReference type="InterPro" id="IPR036612">
    <property type="entry name" value="KH_dom_type_1_sf"/>
</dbReference>
<name>G8JNX4_ERECY</name>
<evidence type="ECO:0000313" key="8">
    <source>
        <dbReference type="Proteomes" id="UP000006790"/>
    </source>
</evidence>
<dbReference type="SUPFAM" id="SSF50249">
    <property type="entry name" value="Nucleic acid-binding proteins"/>
    <property type="match status" value="1"/>
</dbReference>
<dbReference type="HOGENOM" id="CLU_069847_0_0_1"/>
<dbReference type="Gene3D" id="2.40.50.100">
    <property type="match status" value="1"/>
</dbReference>
<feature type="domain" description="Exosome complex exonuclease Rrp40 N-terminal" evidence="6">
    <location>
        <begin position="19"/>
        <end position="61"/>
    </location>
</feature>
<dbReference type="EMBL" id="CP002498">
    <property type="protein sequence ID" value="AET37774.1"/>
    <property type="molecule type" value="Genomic_DNA"/>
</dbReference>
<dbReference type="InterPro" id="IPR049469">
    <property type="entry name" value="RRP40_KH-I"/>
</dbReference>
<dbReference type="InterPro" id="IPR012340">
    <property type="entry name" value="NA-bd_OB-fold"/>
</dbReference>
<protein>
    <recommendedName>
        <fullName evidence="9">Ribosomal RNA-processing protein 40</fullName>
    </recommendedName>
</protein>
<dbReference type="GO" id="GO:0005730">
    <property type="term" value="C:nucleolus"/>
    <property type="evidence" value="ECO:0007669"/>
    <property type="project" value="EnsemblFungi"/>
</dbReference>
<dbReference type="GO" id="GO:0000177">
    <property type="term" value="C:cytoplasmic exosome (RNase complex)"/>
    <property type="evidence" value="ECO:0007669"/>
    <property type="project" value="EnsemblFungi"/>
</dbReference>
<dbReference type="GO" id="GO:0071035">
    <property type="term" value="P:nuclear polyadenylation-dependent rRNA catabolic process"/>
    <property type="evidence" value="ECO:0007669"/>
    <property type="project" value="EnsemblFungi"/>
</dbReference>
<dbReference type="Gene3D" id="2.40.50.140">
    <property type="entry name" value="Nucleic acid-binding proteins"/>
    <property type="match status" value="1"/>
</dbReference>
<dbReference type="RefSeq" id="XP_003644591.1">
    <property type="nucleotide sequence ID" value="XM_003644543.1"/>
</dbReference>
<keyword evidence="2" id="KW-0963">Cytoplasm</keyword>
<dbReference type="eggNOG" id="KOG1004">
    <property type="taxonomic scope" value="Eukaryota"/>
</dbReference>
<dbReference type="GO" id="GO:0071034">
    <property type="term" value="P:CUT catabolic process"/>
    <property type="evidence" value="ECO:0007669"/>
    <property type="project" value="TreeGrafter"/>
</dbReference>
<gene>
    <name evidence="7" type="ordered locus">Ecym_2015</name>
</gene>
<evidence type="ECO:0000259" key="5">
    <source>
        <dbReference type="Pfam" id="PF15985"/>
    </source>
</evidence>
<keyword evidence="3" id="KW-0271">Exosome</keyword>
<dbReference type="Pfam" id="PF18311">
    <property type="entry name" value="Rrp40_N"/>
    <property type="match status" value="1"/>
</dbReference>
<dbReference type="OMA" id="SYMAFPN"/>
<accession>G8JNX4</accession>
<dbReference type="Gene3D" id="3.30.1370.10">
    <property type="entry name" value="K Homology domain, type 1"/>
    <property type="match status" value="1"/>
</dbReference>
<reference evidence="8" key="1">
    <citation type="journal article" date="2012" name="G3 (Bethesda)">
        <title>Pichia sorbitophila, an interspecies yeast hybrid reveals early steps of genome resolution following polyploidization.</title>
        <authorList>
            <person name="Leh Louis V."/>
            <person name="Despons L."/>
            <person name="Friedrich A."/>
            <person name="Martin T."/>
            <person name="Durrens P."/>
            <person name="Casaregola S."/>
            <person name="Neuveglise C."/>
            <person name="Fairhead C."/>
            <person name="Marck C."/>
            <person name="Cruz J.A."/>
            <person name="Straub M.L."/>
            <person name="Kugler V."/>
            <person name="Sacerdot C."/>
            <person name="Uzunov Z."/>
            <person name="Thierry A."/>
            <person name="Weiss S."/>
            <person name="Bleykasten C."/>
            <person name="De Montigny J."/>
            <person name="Jacques N."/>
            <person name="Jung P."/>
            <person name="Lemaire M."/>
            <person name="Mallet S."/>
            <person name="Morel G."/>
            <person name="Richard G.F."/>
            <person name="Sarkar A."/>
            <person name="Savel G."/>
            <person name="Schacherer J."/>
            <person name="Seret M.L."/>
            <person name="Talla E."/>
            <person name="Samson G."/>
            <person name="Jubin C."/>
            <person name="Poulain J."/>
            <person name="Vacherie B."/>
            <person name="Barbe V."/>
            <person name="Pelletier E."/>
            <person name="Sherman D.J."/>
            <person name="Westhof E."/>
            <person name="Weissenbach J."/>
            <person name="Baret P.V."/>
            <person name="Wincker P."/>
            <person name="Gaillardin C."/>
            <person name="Dujon B."/>
            <person name="Souciet J.L."/>
        </authorList>
    </citation>
    <scope>NUCLEOTIDE SEQUENCE [LARGE SCALE GENOMIC DNA]</scope>
    <source>
        <strain evidence="8">CBS 270.75 / DBVPG 7215 / KCTC 17166 / NRRL Y-17582</strain>
    </source>
</reference>
<dbReference type="Pfam" id="PF21262">
    <property type="entry name" value="RRP40_S1"/>
    <property type="match status" value="1"/>
</dbReference>
<evidence type="ECO:0000259" key="6">
    <source>
        <dbReference type="Pfam" id="PF18311"/>
    </source>
</evidence>
<proteinExistence type="predicted"/>
<dbReference type="STRING" id="931890.G8JNX4"/>
<dbReference type="InterPro" id="IPR041054">
    <property type="entry name" value="Rrp40_N_euk"/>
</dbReference>
<evidence type="ECO:0008006" key="9">
    <source>
        <dbReference type="Google" id="ProtNLM"/>
    </source>
</evidence>
<dbReference type="CDD" id="cd22526">
    <property type="entry name" value="KH-I_Rrp40"/>
    <property type="match status" value="1"/>
</dbReference>
<dbReference type="InterPro" id="IPR004088">
    <property type="entry name" value="KH_dom_type_1"/>
</dbReference>
<dbReference type="PANTHER" id="PTHR21321">
    <property type="entry name" value="PNAS-3 RELATED"/>
    <property type="match status" value="1"/>
</dbReference>